<gene>
    <name evidence="1" type="ORF">HAND00432_LOCUS5125</name>
</gene>
<name>A0A7S1DKR2_HEMAN</name>
<sequence>MSSSTDETMNSIIKDALDAIAATDKSIMDSKSDEVHRGMDLSSWTKFCERVGKGQVKPTCVIDFPWADHGGLNFQGNDRKLERMYCYDDPVRAKAEGVSGDRRVVVHAHTNLRWGDRLKNKAEDRALVLTSVNVRYATRAQGAASYTQEHKGFIVVPVSSVSYQALYKQGNEQKLEWCCTLRPCPSTPADVPLLDNKKASETRYNELRQVLALGESISGSAYFTSTKNETTETMRGESEFEVVGVSSLDALELPSMLEDGEESAGGSESDVNIHISGEPRGHDHVDVADTAFNMALVHKEQGDAEEAKRLFLMSADICEKAYGPEHAYTVEAREGAAGC</sequence>
<accession>A0A7S1DKR2</accession>
<dbReference type="Pfam" id="PF13424">
    <property type="entry name" value="TPR_12"/>
    <property type="match status" value="1"/>
</dbReference>
<proteinExistence type="predicted"/>
<dbReference type="InterPro" id="IPR011990">
    <property type="entry name" value="TPR-like_helical_dom_sf"/>
</dbReference>
<dbReference type="EMBL" id="HBFX01008530">
    <property type="protein sequence ID" value="CAD8950604.1"/>
    <property type="molecule type" value="Transcribed_RNA"/>
</dbReference>
<protein>
    <submittedName>
        <fullName evidence="1">Uncharacterized protein</fullName>
    </submittedName>
</protein>
<reference evidence="1" key="1">
    <citation type="submission" date="2021-01" db="EMBL/GenBank/DDBJ databases">
        <authorList>
            <person name="Corre E."/>
            <person name="Pelletier E."/>
            <person name="Niang G."/>
            <person name="Scheremetjew M."/>
            <person name="Finn R."/>
            <person name="Kale V."/>
            <person name="Holt S."/>
            <person name="Cochrane G."/>
            <person name="Meng A."/>
            <person name="Brown T."/>
            <person name="Cohen L."/>
        </authorList>
    </citation>
    <scope>NUCLEOTIDE SEQUENCE</scope>
    <source>
        <strain evidence="1">CCMP644</strain>
    </source>
</reference>
<dbReference type="AlphaFoldDB" id="A0A7S1DKR2"/>
<dbReference type="Gene3D" id="1.25.40.10">
    <property type="entry name" value="Tetratricopeptide repeat domain"/>
    <property type="match status" value="1"/>
</dbReference>
<organism evidence="1">
    <name type="scientific">Hemiselmis andersenii</name>
    <name type="common">Cryptophyte alga</name>
    <dbReference type="NCBI Taxonomy" id="464988"/>
    <lineage>
        <taxon>Eukaryota</taxon>
        <taxon>Cryptophyceae</taxon>
        <taxon>Cryptomonadales</taxon>
        <taxon>Hemiselmidaceae</taxon>
        <taxon>Hemiselmis</taxon>
    </lineage>
</organism>
<evidence type="ECO:0000313" key="1">
    <source>
        <dbReference type="EMBL" id="CAD8950604.1"/>
    </source>
</evidence>